<accession>A0A559JAE1</accession>
<proteinExistence type="predicted"/>
<dbReference type="Proteomes" id="UP000316330">
    <property type="component" value="Unassembled WGS sequence"/>
</dbReference>
<name>A0A559JAE1_9BACL</name>
<dbReference type="PROSITE" id="PS51257">
    <property type="entry name" value="PROKAR_LIPOPROTEIN"/>
    <property type="match status" value="1"/>
</dbReference>
<dbReference type="RefSeq" id="WP_144705737.1">
    <property type="nucleotide sequence ID" value="NZ_VNJJ01000014.1"/>
</dbReference>
<dbReference type="InterPro" id="IPR054528">
    <property type="entry name" value="TcaA_5th"/>
</dbReference>
<keyword evidence="4" id="KW-1185">Reference proteome</keyword>
<evidence type="ECO:0000313" key="3">
    <source>
        <dbReference type="EMBL" id="TVX96856.1"/>
    </source>
</evidence>
<evidence type="ECO:0000256" key="1">
    <source>
        <dbReference type="SAM" id="MobiDB-lite"/>
    </source>
</evidence>
<dbReference type="OrthoDB" id="1682769at2"/>
<sequence length="284" mass="32449">MLRVYYVFIVIFMIMVSTGCSRSNSDVQEFSPFTSNSPSQSNPSPSNLSPSMLPGSAKADTYNSELLLQAYESAVIEAINQNDYSLVERYVESDSQLSSFLKEYMKEQANDGIALELENYDLEQIEENDSSIKLYVRETISSKKPKQDAQSNEDYWIYTVTVQDEQEKLSRREPWEASREVANPPEVTYEINDVKDYDQEEAIRFSKSSVTLKIGEELILRPQSQKLSLLYEESDNEVTGGWSEDVDTGEFVIKGVKEGINRIEFHVAHSYFIKGTLEIRVVNE</sequence>
<gene>
    <name evidence="3" type="ORF">FPZ45_19855</name>
</gene>
<organism evidence="3 4">
    <name type="scientific">Cohnella terricola</name>
    <dbReference type="NCBI Taxonomy" id="1289167"/>
    <lineage>
        <taxon>Bacteria</taxon>
        <taxon>Bacillati</taxon>
        <taxon>Bacillota</taxon>
        <taxon>Bacilli</taxon>
        <taxon>Bacillales</taxon>
        <taxon>Paenibacillaceae</taxon>
        <taxon>Cohnella</taxon>
    </lineage>
</organism>
<dbReference type="EMBL" id="VNJJ01000014">
    <property type="protein sequence ID" value="TVX96856.1"/>
    <property type="molecule type" value="Genomic_DNA"/>
</dbReference>
<reference evidence="3 4" key="1">
    <citation type="submission" date="2019-07" db="EMBL/GenBank/DDBJ databases">
        <authorList>
            <person name="Kim J."/>
        </authorList>
    </citation>
    <scope>NUCLEOTIDE SEQUENCE [LARGE SCALE GENOMIC DNA]</scope>
    <source>
        <strain evidence="3 4">G13</strain>
    </source>
</reference>
<evidence type="ECO:0000259" key="2">
    <source>
        <dbReference type="Pfam" id="PF22819"/>
    </source>
</evidence>
<dbReference type="AlphaFoldDB" id="A0A559JAE1"/>
<feature type="domain" description="TcaA protein NTF2-like" evidence="2">
    <location>
        <begin position="68"/>
        <end position="166"/>
    </location>
</feature>
<comment type="caution">
    <text evidence="3">The sequence shown here is derived from an EMBL/GenBank/DDBJ whole genome shotgun (WGS) entry which is preliminary data.</text>
</comment>
<dbReference type="Pfam" id="PF22819">
    <property type="entry name" value="TcaA_5th"/>
    <property type="match status" value="1"/>
</dbReference>
<protein>
    <recommendedName>
        <fullName evidence="2">TcaA protein NTF2-like domain-containing protein</fullName>
    </recommendedName>
</protein>
<feature type="compositionally biased region" description="Low complexity" evidence="1">
    <location>
        <begin position="31"/>
        <end position="55"/>
    </location>
</feature>
<feature type="region of interest" description="Disordered" evidence="1">
    <location>
        <begin position="27"/>
        <end position="55"/>
    </location>
</feature>
<evidence type="ECO:0000313" key="4">
    <source>
        <dbReference type="Proteomes" id="UP000316330"/>
    </source>
</evidence>